<feature type="domain" description="Recombinase" evidence="3">
    <location>
        <begin position="156"/>
        <end position="263"/>
    </location>
</feature>
<protein>
    <submittedName>
        <fullName evidence="4">Recombinase</fullName>
    </submittedName>
</protein>
<comment type="caution">
    <text evidence="4">The sequence shown here is derived from an EMBL/GenBank/DDBJ whole genome shotgun (WGS) entry which is preliminary data.</text>
</comment>
<dbReference type="AlphaFoldDB" id="A0A0F9YG73"/>
<dbReference type="InterPro" id="IPR050639">
    <property type="entry name" value="SSR_resolvase"/>
</dbReference>
<sequence>MNKFFLYARKSTDEPDRQILSIESQIDELKEFATREQLEIVETFIESQTAKEPGRPIFNNMLSLIEKGKASGILAWHPDRLARNSIDGGKIIYLCDLGKIKELKFPTFWFDATPQGKFMLNIAFGQSKYYVDNLSENVKRGLRQKVRRGEQSGQAPTGYLNDKLNKKIIPDVERFRLVRKMFEVYATGNYSLKDTRNLLAQKGLVSKNGKVLTVSNTQMILKNPFYYGMFLFNKELYQGKHEPAISKKLFDKCAEVSARNAHPMKRGINKHIFRGIFLCEECGCGITSEVQKGHTYYRCTKKKGVCTQKYIREEFLAEQANDIIKKVSLSSEWKEFMLAELDKEQASSFHSDALFVQNLKNQIKSVEETLDRLLDAHLDSTITSEEYIGKKQKLLNQKIDFSEKLKDFERKGNRWLELSRQFILDSNQAIIIASEENLEAKRDFLKKIGSNPRLASRSLLLDFKNPW</sequence>
<evidence type="ECO:0000313" key="4">
    <source>
        <dbReference type="EMBL" id="KKP30599.1"/>
    </source>
</evidence>
<dbReference type="SMART" id="SM00857">
    <property type="entry name" value="Resolvase"/>
    <property type="match status" value="1"/>
</dbReference>
<dbReference type="Pfam" id="PF07508">
    <property type="entry name" value="Recombinase"/>
    <property type="match status" value="1"/>
</dbReference>
<dbReference type="Pfam" id="PF00239">
    <property type="entry name" value="Resolvase"/>
    <property type="match status" value="1"/>
</dbReference>
<feature type="domain" description="Resolvase/invertase-type recombinase catalytic" evidence="2">
    <location>
        <begin position="3"/>
        <end position="149"/>
    </location>
</feature>
<name>A0A0F9YG73_9BACT</name>
<dbReference type="InterPro" id="IPR011109">
    <property type="entry name" value="DNA_bind_recombinase_dom"/>
</dbReference>
<evidence type="ECO:0000259" key="3">
    <source>
        <dbReference type="PROSITE" id="PS51737"/>
    </source>
</evidence>
<dbReference type="EMBL" id="LBOG01000002">
    <property type="protein sequence ID" value="KKP30599.1"/>
    <property type="molecule type" value="Genomic_DNA"/>
</dbReference>
<proteinExistence type="predicted"/>
<dbReference type="PROSITE" id="PS51737">
    <property type="entry name" value="RECOMBINASE_DNA_BIND"/>
    <property type="match status" value="1"/>
</dbReference>
<dbReference type="GO" id="GO:0000150">
    <property type="term" value="F:DNA strand exchange activity"/>
    <property type="evidence" value="ECO:0007669"/>
    <property type="project" value="InterPro"/>
</dbReference>
<dbReference type="InterPro" id="IPR006119">
    <property type="entry name" value="Resolv_N"/>
</dbReference>
<dbReference type="PANTHER" id="PTHR30461:SF23">
    <property type="entry name" value="DNA RECOMBINASE-RELATED"/>
    <property type="match status" value="1"/>
</dbReference>
<accession>A0A0F9YG73</accession>
<feature type="non-terminal residue" evidence="4">
    <location>
        <position position="467"/>
    </location>
</feature>
<reference evidence="4 5" key="1">
    <citation type="journal article" date="2015" name="Nature">
        <title>rRNA introns, odd ribosomes, and small enigmatic genomes across a large radiation of phyla.</title>
        <authorList>
            <person name="Brown C.T."/>
            <person name="Hug L.A."/>
            <person name="Thomas B.C."/>
            <person name="Sharon I."/>
            <person name="Castelle C.J."/>
            <person name="Singh A."/>
            <person name="Wilkins M.J."/>
            <person name="Williams K.H."/>
            <person name="Banfield J.F."/>
        </authorList>
    </citation>
    <scope>NUCLEOTIDE SEQUENCE [LARGE SCALE GENOMIC DNA]</scope>
</reference>
<dbReference type="InterPro" id="IPR036162">
    <property type="entry name" value="Resolvase-like_N_sf"/>
</dbReference>
<dbReference type="Proteomes" id="UP000034934">
    <property type="component" value="Unassembled WGS sequence"/>
</dbReference>
<evidence type="ECO:0000256" key="1">
    <source>
        <dbReference type="SAM" id="Coils"/>
    </source>
</evidence>
<keyword evidence="1" id="KW-0175">Coiled coil</keyword>
<gene>
    <name evidence="4" type="ORF">UR19_C0002G0120</name>
</gene>
<feature type="coiled-coil region" evidence="1">
    <location>
        <begin position="356"/>
        <end position="411"/>
    </location>
</feature>
<dbReference type="GO" id="GO:0003677">
    <property type="term" value="F:DNA binding"/>
    <property type="evidence" value="ECO:0007669"/>
    <property type="project" value="InterPro"/>
</dbReference>
<dbReference type="InterPro" id="IPR025827">
    <property type="entry name" value="Zn_ribbon_recom_dom"/>
</dbReference>
<dbReference type="CDD" id="cd00338">
    <property type="entry name" value="Ser_Recombinase"/>
    <property type="match status" value="1"/>
</dbReference>
<organism evidence="4 5">
    <name type="scientific">Candidatus Nomurabacteria bacterium GW2011_GWF1_31_48</name>
    <dbReference type="NCBI Taxonomy" id="1618767"/>
    <lineage>
        <taxon>Bacteria</taxon>
        <taxon>Candidatus Nomuraibacteriota</taxon>
    </lineage>
</organism>
<dbReference type="PANTHER" id="PTHR30461">
    <property type="entry name" value="DNA-INVERTASE FROM LAMBDOID PROPHAGE"/>
    <property type="match status" value="1"/>
</dbReference>
<evidence type="ECO:0000313" key="5">
    <source>
        <dbReference type="Proteomes" id="UP000034934"/>
    </source>
</evidence>
<dbReference type="Pfam" id="PF13408">
    <property type="entry name" value="Zn_ribbon_recom"/>
    <property type="match status" value="1"/>
</dbReference>
<dbReference type="PATRIC" id="fig|1618767.3.peg.239"/>
<dbReference type="Gene3D" id="3.40.50.1390">
    <property type="entry name" value="Resolvase, N-terminal catalytic domain"/>
    <property type="match status" value="1"/>
</dbReference>
<dbReference type="Gene3D" id="3.90.1750.20">
    <property type="entry name" value="Putative Large Serine Recombinase, Chain B, Domain 2"/>
    <property type="match status" value="1"/>
</dbReference>
<dbReference type="PROSITE" id="PS51736">
    <property type="entry name" value="RECOMBINASES_3"/>
    <property type="match status" value="1"/>
</dbReference>
<dbReference type="InterPro" id="IPR038109">
    <property type="entry name" value="DNA_bind_recomb_sf"/>
</dbReference>
<evidence type="ECO:0000259" key="2">
    <source>
        <dbReference type="PROSITE" id="PS51736"/>
    </source>
</evidence>
<dbReference type="SUPFAM" id="SSF53041">
    <property type="entry name" value="Resolvase-like"/>
    <property type="match status" value="1"/>
</dbReference>